<sequence>MPTQPFRGAHLIMVEEQQYISPALPHSDALSEAPNVTDCARSSSTSSYYSSVSSFNLPTQCDSNLLTPISAAGSPPLHQIRKLMGHYPPPPGSPQTQELTPPGSSKMYHQWNNQFDMDGQPSTTSSPMGTPAHVAPSFYMTDERRTPGPPEPYMGMFGVSDSDPGQITNSGPPYYIDVSQMPVGSQNPMMVRDNSSMSVDPHRRDLGRTVPSSGPLHGNPPSHLRHPRRPSTDNAALRSRVAEPPRSPSGSPRRRAVAGNSRVKKSRSSKRQLASLRNHQQTDPSEEHKNCHGQEVAPLLKNTCPEEEKCIFDSRWEHRHQRGQDMWDSIQGDFFKRFNKSHGKEMLQMKFKRARSKYIDWLPKDEDILRQAWMRMERERYQTLLETFIEMGGSRNMRLNASDIEVKVVNDLKLEEHLYMESYRDLEIRRRRKVPAKKRPSGPHDGMQAGDDIMAVDPRTTHNEDDVINQVHGRRDMRWETDSSAHSEMMDTPVWDSRAPMKIETNPALRLVNGVHGRGVYGPPK</sequence>
<dbReference type="EMBL" id="PKSG01000520">
    <property type="protein sequence ID" value="POR34469.1"/>
    <property type="molecule type" value="Genomic_DNA"/>
</dbReference>
<proteinExistence type="predicted"/>
<dbReference type="Proteomes" id="UP000237481">
    <property type="component" value="Unassembled WGS sequence"/>
</dbReference>
<feature type="region of interest" description="Disordered" evidence="1">
    <location>
        <begin position="161"/>
        <end position="292"/>
    </location>
</feature>
<feature type="compositionally biased region" description="Polar residues" evidence="1">
    <location>
        <begin position="182"/>
        <end position="198"/>
    </location>
</feature>
<reference evidence="2 3" key="1">
    <citation type="submission" date="2018-01" db="EMBL/GenBank/DDBJ databases">
        <title>Harnessing the power of phylogenomics to disentangle the directionality and signatures of interkingdom host jumping in the parasitic fungal genus Tolypocladium.</title>
        <authorList>
            <person name="Quandt C.A."/>
            <person name="Patterson W."/>
            <person name="Spatafora J.W."/>
        </authorList>
    </citation>
    <scope>NUCLEOTIDE SEQUENCE [LARGE SCALE GENOMIC DNA]</scope>
    <source>
        <strain evidence="2 3">NRBC 100945</strain>
    </source>
</reference>
<protein>
    <submittedName>
        <fullName evidence="2">Uncharacterized protein</fullName>
    </submittedName>
</protein>
<evidence type="ECO:0000313" key="2">
    <source>
        <dbReference type="EMBL" id="POR34469.1"/>
    </source>
</evidence>
<comment type="caution">
    <text evidence="2">The sequence shown here is derived from an EMBL/GenBank/DDBJ whole genome shotgun (WGS) entry which is preliminary data.</text>
</comment>
<dbReference type="STRING" id="94208.A0A2S4KWA5"/>
<name>A0A2S4KWA5_9HYPO</name>
<feature type="compositionally biased region" description="Basic residues" evidence="1">
    <location>
        <begin position="252"/>
        <end position="270"/>
    </location>
</feature>
<organism evidence="2 3">
    <name type="scientific">Tolypocladium paradoxum</name>
    <dbReference type="NCBI Taxonomy" id="94208"/>
    <lineage>
        <taxon>Eukaryota</taxon>
        <taxon>Fungi</taxon>
        <taxon>Dikarya</taxon>
        <taxon>Ascomycota</taxon>
        <taxon>Pezizomycotina</taxon>
        <taxon>Sordariomycetes</taxon>
        <taxon>Hypocreomycetidae</taxon>
        <taxon>Hypocreales</taxon>
        <taxon>Ophiocordycipitaceae</taxon>
        <taxon>Tolypocladium</taxon>
    </lineage>
</organism>
<evidence type="ECO:0000313" key="3">
    <source>
        <dbReference type="Proteomes" id="UP000237481"/>
    </source>
</evidence>
<accession>A0A2S4KWA5</accession>
<gene>
    <name evidence="2" type="ORF">TPAR_05331</name>
</gene>
<evidence type="ECO:0000256" key="1">
    <source>
        <dbReference type="SAM" id="MobiDB-lite"/>
    </source>
</evidence>
<dbReference type="OrthoDB" id="5421421at2759"/>
<keyword evidence="3" id="KW-1185">Reference proteome</keyword>
<dbReference type="AlphaFoldDB" id="A0A2S4KWA5"/>